<evidence type="ECO:0000313" key="3">
    <source>
        <dbReference type="Proteomes" id="UP000009168"/>
    </source>
</evidence>
<dbReference type="OrthoDB" id="307488at2759"/>
<dbReference type="OMA" id="SQSHEVE"/>
<dbReference type="InParanoid" id="I7ME32"/>
<dbReference type="GO" id="GO:0004865">
    <property type="term" value="F:protein serine/threonine phosphatase inhibitor activity"/>
    <property type="evidence" value="ECO:0007669"/>
    <property type="project" value="InterPro"/>
</dbReference>
<dbReference type="STRING" id="312017.I7ME32"/>
<gene>
    <name evidence="2" type="ORF">TTHERM_00522230</name>
</gene>
<dbReference type="HOGENOM" id="CLU_1771841_0_0_1"/>
<dbReference type="Pfam" id="PF07491">
    <property type="entry name" value="PPI_Ypi1"/>
    <property type="match status" value="1"/>
</dbReference>
<dbReference type="GO" id="GO:0008157">
    <property type="term" value="F:protein phosphatase 1 binding"/>
    <property type="evidence" value="ECO:0007669"/>
    <property type="project" value="TreeGrafter"/>
</dbReference>
<feature type="compositionally biased region" description="Basic residues" evidence="1">
    <location>
        <begin position="99"/>
        <end position="108"/>
    </location>
</feature>
<dbReference type="AlphaFoldDB" id="I7ME32"/>
<dbReference type="InterPro" id="IPR011107">
    <property type="entry name" value="PPI_Ypi1"/>
</dbReference>
<feature type="compositionally biased region" description="Basic and acidic residues" evidence="1">
    <location>
        <begin position="109"/>
        <end position="118"/>
    </location>
</feature>
<dbReference type="PANTHER" id="PTHR20835">
    <property type="entry name" value="E3 UBIQUITIN-PROTEIN LIGASE PPP1R11-RELATED"/>
    <property type="match status" value="1"/>
</dbReference>
<reference evidence="3" key="1">
    <citation type="journal article" date="2006" name="PLoS Biol.">
        <title>Macronuclear genome sequence of the ciliate Tetrahymena thermophila, a model eukaryote.</title>
        <authorList>
            <person name="Eisen J.A."/>
            <person name="Coyne R.S."/>
            <person name="Wu M."/>
            <person name="Wu D."/>
            <person name="Thiagarajan M."/>
            <person name="Wortman J.R."/>
            <person name="Badger J.H."/>
            <person name="Ren Q."/>
            <person name="Amedeo P."/>
            <person name="Jones K.M."/>
            <person name="Tallon L.J."/>
            <person name="Delcher A.L."/>
            <person name="Salzberg S.L."/>
            <person name="Silva J.C."/>
            <person name="Haas B.J."/>
            <person name="Majoros W.H."/>
            <person name="Farzad M."/>
            <person name="Carlton J.M."/>
            <person name="Smith R.K. Jr."/>
            <person name="Garg J."/>
            <person name="Pearlman R.E."/>
            <person name="Karrer K.M."/>
            <person name="Sun L."/>
            <person name="Manning G."/>
            <person name="Elde N.C."/>
            <person name="Turkewitz A.P."/>
            <person name="Asai D.J."/>
            <person name="Wilkes D.E."/>
            <person name="Wang Y."/>
            <person name="Cai H."/>
            <person name="Collins K."/>
            <person name="Stewart B.A."/>
            <person name="Lee S.R."/>
            <person name="Wilamowska K."/>
            <person name="Weinberg Z."/>
            <person name="Ruzzo W.L."/>
            <person name="Wloga D."/>
            <person name="Gaertig J."/>
            <person name="Frankel J."/>
            <person name="Tsao C.-C."/>
            <person name="Gorovsky M.A."/>
            <person name="Keeling P.J."/>
            <person name="Waller R.F."/>
            <person name="Patron N.J."/>
            <person name="Cherry J.M."/>
            <person name="Stover N.A."/>
            <person name="Krieger C.J."/>
            <person name="del Toro C."/>
            <person name="Ryder H.F."/>
            <person name="Williamson S.C."/>
            <person name="Barbeau R.A."/>
            <person name="Hamilton E.P."/>
            <person name="Orias E."/>
        </authorList>
    </citation>
    <scope>NUCLEOTIDE SEQUENCE [LARGE SCALE GENOMIC DNA]</scope>
    <source>
        <strain evidence="3">SB210</strain>
    </source>
</reference>
<dbReference type="GeneID" id="7841543"/>
<dbReference type="EMBL" id="GG662717">
    <property type="protein sequence ID" value="EAR94156.1"/>
    <property type="molecule type" value="Genomic_DNA"/>
</dbReference>
<proteinExistence type="predicted"/>
<feature type="region of interest" description="Disordered" evidence="1">
    <location>
        <begin position="73"/>
        <end position="147"/>
    </location>
</feature>
<sequence>MSSNIYTLTQTVQQPAQTVIFLKDQDPIEEEQKIQETDKKKKKPTRKIQWQEDTIDNEHLGRLKSNVCCIYHKPKDAENPSSGTCTSDDDGNALDRDRITKKRHKKKCSKFEQQKEEGDINQGSGGCGHHHHHHHNHSNGNDQNHQH</sequence>
<protein>
    <submittedName>
        <fullName evidence="2">Protein phosphatase inhibitor protein</fullName>
    </submittedName>
</protein>
<keyword evidence="3" id="KW-1185">Reference proteome</keyword>
<dbReference type="RefSeq" id="XP_001014401.1">
    <property type="nucleotide sequence ID" value="XM_001014401.1"/>
</dbReference>
<dbReference type="GO" id="GO:0005634">
    <property type="term" value="C:nucleus"/>
    <property type="evidence" value="ECO:0007669"/>
    <property type="project" value="TreeGrafter"/>
</dbReference>
<dbReference type="Proteomes" id="UP000009168">
    <property type="component" value="Unassembled WGS sequence"/>
</dbReference>
<feature type="compositionally biased region" description="Low complexity" evidence="1">
    <location>
        <begin position="138"/>
        <end position="147"/>
    </location>
</feature>
<dbReference type="KEGG" id="tet:TTHERM_00522230"/>
<evidence type="ECO:0000313" key="2">
    <source>
        <dbReference type="EMBL" id="EAR94156.1"/>
    </source>
</evidence>
<feature type="compositionally biased region" description="Basic residues" evidence="1">
    <location>
        <begin position="128"/>
        <end position="137"/>
    </location>
</feature>
<organism evidence="2 3">
    <name type="scientific">Tetrahymena thermophila (strain SB210)</name>
    <dbReference type="NCBI Taxonomy" id="312017"/>
    <lineage>
        <taxon>Eukaryota</taxon>
        <taxon>Sar</taxon>
        <taxon>Alveolata</taxon>
        <taxon>Ciliophora</taxon>
        <taxon>Intramacronucleata</taxon>
        <taxon>Oligohymenophorea</taxon>
        <taxon>Hymenostomatida</taxon>
        <taxon>Tetrahymenina</taxon>
        <taxon>Tetrahymenidae</taxon>
        <taxon>Tetrahymena</taxon>
    </lineage>
</organism>
<dbReference type="eggNOG" id="ENOG502TG9Z">
    <property type="taxonomic scope" value="Eukaryota"/>
</dbReference>
<evidence type="ECO:0000256" key="1">
    <source>
        <dbReference type="SAM" id="MobiDB-lite"/>
    </source>
</evidence>
<accession>I7ME32</accession>
<name>I7ME32_TETTS</name>
<dbReference type="PANTHER" id="PTHR20835:SF0">
    <property type="entry name" value="E3 UBIQUITIN-PROTEIN LIGASE PPP1R11"/>
    <property type="match status" value="1"/>
</dbReference>